<dbReference type="Pfam" id="PF06722">
    <property type="entry name" value="EryCIII-like_C"/>
    <property type="match status" value="1"/>
</dbReference>
<sequence length="417" mass="45224">MRVLFAVFPAAAHVHPIVPLAWALQNAGHDVRVAIHPDAVGLVTEAGLAAVPLGARHKLAGVVEFNSNLDLLDSLDDTLSLDTEDDSARWETQWEVIRNVLLVYQPVLPDLVDFVQDWKPDLVVWDPFCVPAGVAARVGGAAQARFLWGRDNIGWLRAKSLEQLAARGAGPADDPLMPLMSNMLVPYGLEYEEEFLTGQWTIDPMPQGMRLPIDLPYTGVRRLPYNGAAALPAWVHQQPERPRVVLTLGIGGRGRQLFRQSGVSFPEVVEAVAGLDVELVATVGAAEREAVGTTPDNVRLIEYMPLNHLLPTCSAIIHHGGGGTFAAAVAHQVPQLVTPMPFWGEAATAQYVADSGAGLVIDSSQFTPDALRKSLTRLLDDRSFRDGAAALYQEMQAAPSPSDLVPVLQELTARHRR</sequence>
<reference evidence="7 8" key="1">
    <citation type="submission" date="2019-04" db="EMBL/GenBank/DDBJ databases">
        <title>Streptomyces sp. nov. Bv016 isolated from bark of Buahinia variegata.</title>
        <authorList>
            <person name="Kanchanasin P."/>
            <person name="Tanasupawat S."/>
            <person name="Yuki M."/>
            <person name="Kudo T."/>
        </authorList>
    </citation>
    <scope>NUCLEOTIDE SEQUENCE [LARGE SCALE GENOMIC DNA]</scope>
    <source>
        <strain evidence="7 8">JCM 4765</strain>
    </source>
</reference>
<evidence type="ECO:0000256" key="4">
    <source>
        <dbReference type="ARBA" id="ARBA00023194"/>
    </source>
</evidence>
<dbReference type="Gene3D" id="3.40.50.2000">
    <property type="entry name" value="Glycogen Phosphorylase B"/>
    <property type="match status" value="2"/>
</dbReference>
<dbReference type="InterPro" id="IPR048284">
    <property type="entry name" value="EryCIII-like_N"/>
</dbReference>
<dbReference type="InterPro" id="IPR050426">
    <property type="entry name" value="Glycosyltransferase_28"/>
</dbReference>
<keyword evidence="3 7" id="KW-0808">Transferase</keyword>
<keyword evidence="4" id="KW-0045">Antibiotic biosynthesis</keyword>
<evidence type="ECO:0000256" key="2">
    <source>
        <dbReference type="ARBA" id="ARBA00022676"/>
    </source>
</evidence>
<dbReference type="InterPro" id="IPR010610">
    <property type="entry name" value="EryCIII-like_C"/>
</dbReference>
<evidence type="ECO:0000313" key="7">
    <source>
        <dbReference type="EMBL" id="TGN82363.1"/>
    </source>
</evidence>
<dbReference type="GeneID" id="91531470"/>
<dbReference type="FunFam" id="3.40.50.2000:FF:000072">
    <property type="entry name" value="Glycosyl transferase"/>
    <property type="match status" value="1"/>
</dbReference>
<organism evidence="7 8">
    <name type="scientific">Streptomyces griseoluteus</name>
    <dbReference type="NCBI Taxonomy" id="29306"/>
    <lineage>
        <taxon>Bacteria</taxon>
        <taxon>Bacillati</taxon>
        <taxon>Actinomycetota</taxon>
        <taxon>Actinomycetes</taxon>
        <taxon>Kitasatosporales</taxon>
        <taxon>Streptomycetaceae</taxon>
        <taxon>Streptomyces</taxon>
    </lineage>
</organism>
<dbReference type="Proteomes" id="UP000298513">
    <property type="component" value="Unassembled WGS sequence"/>
</dbReference>
<comment type="similarity">
    <text evidence="1">Belongs to the glycosyltransferase 28 family.</text>
</comment>
<evidence type="ECO:0000259" key="6">
    <source>
        <dbReference type="Pfam" id="PF21036"/>
    </source>
</evidence>
<feature type="domain" description="Erythromycin biosynthesis protein CIII-like N-terminal" evidence="6">
    <location>
        <begin position="22"/>
        <end position="249"/>
    </location>
</feature>
<dbReference type="AlphaFoldDB" id="A0A4Z1DG02"/>
<dbReference type="SUPFAM" id="SSF53756">
    <property type="entry name" value="UDP-Glycosyltransferase/glycogen phosphorylase"/>
    <property type="match status" value="1"/>
</dbReference>
<keyword evidence="2" id="KW-0328">Glycosyltransferase</keyword>
<evidence type="ECO:0000259" key="5">
    <source>
        <dbReference type="Pfam" id="PF06722"/>
    </source>
</evidence>
<dbReference type="InterPro" id="IPR002213">
    <property type="entry name" value="UDP_glucos_trans"/>
</dbReference>
<dbReference type="InterPro" id="IPR030953">
    <property type="entry name" value="Glycosyl_450act"/>
</dbReference>
<dbReference type="RefSeq" id="WP_135792309.1">
    <property type="nucleotide sequence ID" value="NZ_BNBQ01000005.1"/>
</dbReference>
<evidence type="ECO:0000256" key="1">
    <source>
        <dbReference type="ARBA" id="ARBA00006962"/>
    </source>
</evidence>
<name>A0A4Z1DG02_STRGP</name>
<dbReference type="GO" id="GO:0017000">
    <property type="term" value="P:antibiotic biosynthetic process"/>
    <property type="evidence" value="ECO:0007669"/>
    <property type="project" value="UniProtKB-KW"/>
</dbReference>
<protein>
    <submittedName>
        <fullName evidence="7">Activator-dependent family glycosyltransferase</fullName>
    </submittedName>
</protein>
<dbReference type="PANTHER" id="PTHR48050">
    <property type="entry name" value="STEROL 3-BETA-GLUCOSYLTRANSFERASE"/>
    <property type="match status" value="1"/>
</dbReference>
<dbReference type="GO" id="GO:0008194">
    <property type="term" value="F:UDP-glycosyltransferase activity"/>
    <property type="evidence" value="ECO:0007669"/>
    <property type="project" value="InterPro"/>
</dbReference>
<dbReference type="PANTHER" id="PTHR48050:SF13">
    <property type="entry name" value="STEROL 3-BETA-GLUCOSYLTRANSFERASE UGT80A2"/>
    <property type="match status" value="1"/>
</dbReference>
<evidence type="ECO:0000256" key="3">
    <source>
        <dbReference type="ARBA" id="ARBA00022679"/>
    </source>
</evidence>
<keyword evidence="8" id="KW-1185">Reference proteome</keyword>
<dbReference type="Pfam" id="PF21036">
    <property type="entry name" value="EryCIII-like_N"/>
    <property type="match status" value="1"/>
</dbReference>
<gene>
    <name evidence="7" type="ORF">E5082_18235</name>
</gene>
<comment type="caution">
    <text evidence="7">The sequence shown here is derived from an EMBL/GenBank/DDBJ whole genome shotgun (WGS) entry which is preliminary data.</text>
</comment>
<feature type="domain" description="Erythromycin biosynthesis protein CIII-like C-terminal" evidence="5">
    <location>
        <begin position="268"/>
        <end position="411"/>
    </location>
</feature>
<dbReference type="GO" id="GO:0016758">
    <property type="term" value="F:hexosyltransferase activity"/>
    <property type="evidence" value="ECO:0007669"/>
    <property type="project" value="UniProtKB-ARBA"/>
</dbReference>
<dbReference type="CDD" id="cd03784">
    <property type="entry name" value="GT1_Gtf-like"/>
    <property type="match status" value="1"/>
</dbReference>
<evidence type="ECO:0000313" key="8">
    <source>
        <dbReference type="Proteomes" id="UP000298513"/>
    </source>
</evidence>
<dbReference type="EMBL" id="SRRU01000006">
    <property type="protein sequence ID" value="TGN82363.1"/>
    <property type="molecule type" value="Genomic_DNA"/>
</dbReference>
<accession>A0A4Z1DG02</accession>
<proteinExistence type="inferred from homology"/>
<dbReference type="NCBIfam" id="TIGR04516">
    <property type="entry name" value="glycosyl_450act"/>
    <property type="match status" value="1"/>
</dbReference>